<name>H8GUM0_DEIGI</name>
<reference evidence="1 2" key="1">
    <citation type="journal article" date="2012" name="PLoS ONE">
        <title>Genome sequence and transcriptome analysis of the radioresistant bacterium Deinococcus gobiensis: insights into the extreme environmental adaptations.</title>
        <authorList>
            <person name="Yuan M."/>
            <person name="Chen M."/>
            <person name="Zhang W."/>
            <person name="Lu W."/>
            <person name="Wang J."/>
            <person name="Yang M."/>
            <person name="Zhao P."/>
            <person name="Tang R."/>
            <person name="Li X."/>
            <person name="Hao Y."/>
            <person name="Zhou Z."/>
            <person name="Zhan Y."/>
            <person name="Yu H."/>
            <person name="Teng C."/>
            <person name="Yan Y."/>
            <person name="Ping S."/>
            <person name="Wang Y."/>
            <person name="Lin M."/>
        </authorList>
    </citation>
    <scope>NUCLEOTIDE SEQUENCE [LARGE SCALE GENOMIC DNA]</scope>
    <source>
        <strain evidence="1 2">I-0</strain>
    </source>
</reference>
<accession>H8GUM0</accession>
<dbReference type="EMBL" id="CP002191">
    <property type="protein sequence ID" value="AFD26703.1"/>
    <property type="molecule type" value="Genomic_DNA"/>
</dbReference>
<evidence type="ECO:0000313" key="1">
    <source>
        <dbReference type="EMBL" id="AFD26703.1"/>
    </source>
</evidence>
<dbReference type="InterPro" id="IPR047046">
    <property type="entry name" value="YpjD/YvdC"/>
</dbReference>
<dbReference type="Pfam" id="PF20118">
    <property type="entry name" value="DUF6508"/>
    <property type="match status" value="1"/>
</dbReference>
<gene>
    <name evidence="1" type="ordered locus">DGo_CA2776</name>
</gene>
<dbReference type="PANTHER" id="PTHR42692">
    <property type="entry name" value="NUCLEOTIDE PYROPHOSPHOHYDROLASE"/>
    <property type="match status" value="1"/>
</dbReference>
<organism evidence="1 2">
    <name type="scientific">Deinococcus gobiensis (strain DSM 21396 / JCM 16679 / CGMCC 1.7299 / I-0)</name>
    <dbReference type="NCBI Taxonomy" id="745776"/>
    <lineage>
        <taxon>Bacteria</taxon>
        <taxon>Thermotogati</taxon>
        <taxon>Deinococcota</taxon>
        <taxon>Deinococci</taxon>
        <taxon>Deinococcales</taxon>
        <taxon>Deinococcaceae</taxon>
        <taxon>Deinococcus</taxon>
    </lineage>
</organism>
<dbReference type="KEGG" id="dgo:DGo_CA2776"/>
<proteinExistence type="predicted"/>
<keyword evidence="2" id="KW-1185">Reference proteome</keyword>
<evidence type="ECO:0000313" key="2">
    <source>
        <dbReference type="Proteomes" id="UP000007575"/>
    </source>
</evidence>
<dbReference type="AlphaFoldDB" id="H8GUM0"/>
<dbReference type="PANTHER" id="PTHR42692:SF1">
    <property type="entry name" value="NUCLEOTIDE PYROPHOSPHOHYDROLASE"/>
    <property type="match status" value="1"/>
</dbReference>
<dbReference type="Proteomes" id="UP000007575">
    <property type="component" value="Chromosome"/>
</dbReference>
<dbReference type="HOGENOM" id="CLU_147246_0_0_0"/>
<protein>
    <submittedName>
        <fullName evidence="1">Uncharacterized protein</fullName>
    </submittedName>
</protein>
<dbReference type="STRING" id="745776.DGo_CA2776"/>
<sequence length="131" mass="14940">MAAYLPLMTAPGFRFTDGTPPFEQTSPGHFEMHGYTYDPQVGCLLDTLLTLNWVHSFDWPEWMQTPEAQSLKDDPQVLAQATPEQLARLMTIFARQERFSDGAMLGFWDSGLLLGILRRASELAQEQRKDF</sequence>
<dbReference type="eggNOG" id="COG1694">
    <property type="taxonomic scope" value="Bacteria"/>
</dbReference>
<dbReference type="InterPro" id="IPR045425">
    <property type="entry name" value="DUF6508"/>
</dbReference>
<dbReference type="PATRIC" id="fig|745776.4.peg.2852"/>